<evidence type="ECO:0000256" key="1">
    <source>
        <dbReference type="SAM" id="MobiDB-lite"/>
    </source>
</evidence>
<dbReference type="PANTHER" id="PTHR11070:SF66">
    <property type="entry name" value="UVRD-LIKE HELICASE C-TERMINAL DOMAIN-CONTAINING PROTEIN"/>
    <property type="match status" value="1"/>
</dbReference>
<evidence type="ECO:0000313" key="3">
    <source>
        <dbReference type="Proteomes" id="UP000008784"/>
    </source>
</evidence>
<reference evidence="2 3" key="1">
    <citation type="journal article" date="2011" name="PLoS Pathog.">
        <title>Genomic and proteomic analyses of the fungus Arthrobotrys oligospora provide insights into nematode-trap formation.</title>
        <authorList>
            <person name="Yang J."/>
            <person name="Wang L."/>
            <person name="Ji X."/>
            <person name="Feng Y."/>
            <person name="Li X."/>
            <person name="Zou C."/>
            <person name="Xu J."/>
            <person name="Ren Y."/>
            <person name="Mi Q."/>
            <person name="Wu J."/>
            <person name="Liu S."/>
            <person name="Liu Y."/>
            <person name="Huang X."/>
            <person name="Wang H."/>
            <person name="Niu X."/>
            <person name="Li J."/>
            <person name="Liang L."/>
            <person name="Luo Y."/>
            <person name="Ji K."/>
            <person name="Zhou W."/>
            <person name="Yu Z."/>
            <person name="Li G."/>
            <person name="Liu Y."/>
            <person name="Li L."/>
            <person name="Qiao M."/>
            <person name="Feng L."/>
            <person name="Zhang K.-Q."/>
        </authorList>
    </citation>
    <scope>NUCLEOTIDE SEQUENCE [LARGE SCALE GENOMIC DNA]</scope>
    <source>
        <strain evidence="3">ATCC 24927 / CBS 115.81 / DSM 1491</strain>
    </source>
</reference>
<protein>
    <submittedName>
        <fullName evidence="2">Uncharacterized protein</fullName>
    </submittedName>
</protein>
<dbReference type="eggNOG" id="ENOG502RE2I">
    <property type="taxonomic scope" value="Eukaryota"/>
</dbReference>
<sequence length="911" mass="104746">MAYASSFIRQGQIRISSLHSLRYGFNFAISHDLRLRSRFGPKYVARRLGVYAKDRLLEGRPLTSSSRPPNQENNRDLEEEDYDDFIVKGPDAPKPLQETKDASTGTRKVLLPPLSKQQEQARQILVAGKQNILINACAGSGKTTTLLQMASHLGKKFLALLYNRRLRAETIARSESLDLRNLTIDNYHGLAYRYYTPEADTDQGLKRIVEEDMQPTHPLPEFDVLVLDEQQDMNPIIYNFVLKLLRDCAKTGTNSPQLMLLGDPRQIRAIKEIYQFNNADKRFLTHCRDLFTGQYLENGKAHERTWVEINQMVSFRMTSQIIRFINRQLLRGSKPQIEAVKDNPDDPLPRYVVCDAYSDAPLKELKRLLEEEKLPPEEILIMAPSLRSARNPIRDLANLIALEMPEVRLHIPTDDDDSISEKVSAGKLIFASYHQAKGIEREAAILFNFSSSYYDFYDRHPTTLVHVGNVQYVAATRAKKHLILIHHYEDDYLPFIDRKTLSKYCYRPPGPNSRVKPHRTEKEIERIKMPKVRWKVTDLTRNIPEMIISACFKELGLEMVREPNDYRVRPDPHVEVAPGDWEAVADITGTAVPAIFEYEQRGTCKLITDVIDSLDKSQKPLDLLSKSKPKYINHMLDINDRLKEQKLQISDILFMANVSNMLTSGYIYKVLSIPLEKYTWFTTEHSEASFNILSTQIGEEACYEVFIGHKFTDITAGNNHASVIGRVDLFDYARLWELKWTSALRPEHVLQVALYAAINKRSRIKRFREKEYVDSQPLEYRERIAKRKTKPKIPIDIDYNNLEDEDLYKKLNRLSNYLLHVPTGQRIKISSPLGGERDGFIEVLRKLIKAKVDPPPLAITDKKFLEEAKNGFPSFVGQCAVPPWLSPGWNKMKKRSKLKSKTVEDNTAGSG</sequence>
<dbReference type="STRING" id="756982.G1XJC4"/>
<dbReference type="AlphaFoldDB" id="G1XJC4"/>
<dbReference type="Proteomes" id="UP000008784">
    <property type="component" value="Unassembled WGS sequence"/>
</dbReference>
<dbReference type="OMA" id="NCFILAN"/>
<feature type="compositionally biased region" description="Polar residues" evidence="1">
    <location>
        <begin position="62"/>
        <end position="72"/>
    </location>
</feature>
<dbReference type="GO" id="GO:0000725">
    <property type="term" value="P:recombinational repair"/>
    <property type="evidence" value="ECO:0007669"/>
    <property type="project" value="TreeGrafter"/>
</dbReference>
<dbReference type="GeneID" id="22895512"/>
<dbReference type="InParanoid" id="G1XJC4"/>
<proteinExistence type="predicted"/>
<organism evidence="2 3">
    <name type="scientific">Arthrobotrys oligospora (strain ATCC 24927 / CBS 115.81 / DSM 1491)</name>
    <name type="common">Nematode-trapping fungus</name>
    <name type="synonym">Didymozoophaga oligospora</name>
    <dbReference type="NCBI Taxonomy" id="756982"/>
    <lineage>
        <taxon>Eukaryota</taxon>
        <taxon>Fungi</taxon>
        <taxon>Dikarya</taxon>
        <taxon>Ascomycota</taxon>
        <taxon>Pezizomycotina</taxon>
        <taxon>Orbiliomycetes</taxon>
        <taxon>Orbiliales</taxon>
        <taxon>Orbiliaceae</taxon>
        <taxon>Orbilia</taxon>
        <taxon>Orbilia oligospora</taxon>
    </lineage>
</organism>
<feature type="region of interest" description="Disordered" evidence="1">
    <location>
        <begin position="60"/>
        <end position="81"/>
    </location>
</feature>
<evidence type="ECO:0000313" key="2">
    <source>
        <dbReference type="EMBL" id="EGX46703.1"/>
    </source>
</evidence>
<dbReference type="PANTHER" id="PTHR11070">
    <property type="entry name" value="UVRD / RECB / PCRA DNA HELICASE FAMILY MEMBER"/>
    <property type="match status" value="1"/>
</dbReference>
<name>G1XJC4_ARTOA</name>
<dbReference type="GO" id="GO:0003677">
    <property type="term" value="F:DNA binding"/>
    <property type="evidence" value="ECO:0007669"/>
    <property type="project" value="InterPro"/>
</dbReference>
<dbReference type="EMBL" id="ADOT01000176">
    <property type="protein sequence ID" value="EGX46703.1"/>
    <property type="molecule type" value="Genomic_DNA"/>
</dbReference>
<gene>
    <name evidence="2" type="ORF">AOL_s00097g451</name>
</gene>
<keyword evidence="3" id="KW-1185">Reference proteome</keyword>
<dbReference type="Pfam" id="PF13245">
    <property type="entry name" value="AAA_19"/>
    <property type="match status" value="1"/>
</dbReference>
<accession>G1XJC4</accession>
<dbReference type="GO" id="GO:0005524">
    <property type="term" value="F:ATP binding"/>
    <property type="evidence" value="ECO:0007669"/>
    <property type="project" value="InterPro"/>
</dbReference>
<dbReference type="InterPro" id="IPR000212">
    <property type="entry name" value="DNA_helicase_UvrD/REP"/>
</dbReference>
<dbReference type="Gene3D" id="3.40.50.300">
    <property type="entry name" value="P-loop containing nucleotide triphosphate hydrolases"/>
    <property type="match status" value="2"/>
</dbReference>
<dbReference type="GO" id="GO:0005634">
    <property type="term" value="C:nucleus"/>
    <property type="evidence" value="ECO:0007669"/>
    <property type="project" value="TreeGrafter"/>
</dbReference>
<dbReference type="GO" id="GO:0043138">
    <property type="term" value="F:3'-5' DNA helicase activity"/>
    <property type="evidence" value="ECO:0007669"/>
    <property type="project" value="TreeGrafter"/>
</dbReference>
<dbReference type="OrthoDB" id="1470711at2759"/>
<dbReference type="InterPro" id="IPR027417">
    <property type="entry name" value="P-loop_NTPase"/>
</dbReference>
<dbReference type="RefSeq" id="XP_011124586.1">
    <property type="nucleotide sequence ID" value="XM_011126284.1"/>
</dbReference>
<dbReference type="SUPFAM" id="SSF52540">
    <property type="entry name" value="P-loop containing nucleoside triphosphate hydrolases"/>
    <property type="match status" value="1"/>
</dbReference>
<comment type="caution">
    <text evidence="2">The sequence shown here is derived from an EMBL/GenBank/DDBJ whole genome shotgun (WGS) entry which is preliminary data.</text>
</comment>
<feature type="region of interest" description="Disordered" evidence="1">
    <location>
        <begin position="892"/>
        <end position="911"/>
    </location>
</feature>
<dbReference type="HOGENOM" id="CLU_014721_0_0_1"/>